<name>G3IXX7_METTV</name>
<dbReference type="eggNOG" id="COG0438">
    <property type="taxonomic scope" value="Bacteria"/>
</dbReference>
<dbReference type="InterPro" id="IPR001296">
    <property type="entry name" value="Glyco_trans_1"/>
</dbReference>
<dbReference type="InterPro" id="IPR050194">
    <property type="entry name" value="Glycosyltransferase_grp1"/>
</dbReference>
<dbReference type="Pfam" id="PF00534">
    <property type="entry name" value="Glycos_transf_1"/>
    <property type="match status" value="1"/>
</dbReference>
<organism evidence="2 3">
    <name type="scientific">Methylobacter tundripaludum (strain ATCC BAA-1195 / DSM 17260 / SV96)</name>
    <dbReference type="NCBI Taxonomy" id="697282"/>
    <lineage>
        <taxon>Bacteria</taxon>
        <taxon>Pseudomonadati</taxon>
        <taxon>Pseudomonadota</taxon>
        <taxon>Gammaproteobacteria</taxon>
        <taxon>Methylococcales</taxon>
        <taxon>Methylococcaceae</taxon>
        <taxon>Methylobacter</taxon>
    </lineage>
</organism>
<evidence type="ECO:0000259" key="1">
    <source>
        <dbReference type="Pfam" id="PF00534"/>
    </source>
</evidence>
<protein>
    <submittedName>
        <fullName evidence="2">Glycosyl transferase group 1</fullName>
    </submittedName>
</protein>
<reference evidence="2 3" key="1">
    <citation type="submission" date="2011-06" db="EMBL/GenBank/DDBJ databases">
        <title>Genomic sequence of Methylobacter tundripaludum SV96.</title>
        <authorList>
            <consortium name="US DOE Joint Genome Institute"/>
            <person name="Lucas S."/>
            <person name="Han J."/>
            <person name="Lapidus A."/>
            <person name="Cheng J.-F."/>
            <person name="Goodwin L."/>
            <person name="Pitluck S."/>
            <person name="Held B."/>
            <person name="Detter J.C."/>
            <person name="Han C."/>
            <person name="Tapia R."/>
            <person name="Land M."/>
            <person name="Hauser L."/>
            <person name="Kyrpides N."/>
            <person name="Ivanova N."/>
            <person name="Ovchinnikova G."/>
            <person name="Pagani I."/>
            <person name="Klotz M.G."/>
            <person name="Dispirito A.A."/>
            <person name="Murrell J.C."/>
            <person name="Dunfield P."/>
            <person name="Kalyuzhnaya M.G."/>
            <person name="Svenning M."/>
            <person name="Trotsenko Y.A."/>
            <person name="Stein L.Y."/>
            <person name="Woyke T."/>
        </authorList>
    </citation>
    <scope>NUCLEOTIDE SEQUENCE [LARGE SCALE GENOMIC DNA]</scope>
    <source>
        <strain evidence="3">ATCC BAA-1195 / DSM 17260 / SV96</strain>
    </source>
</reference>
<dbReference type="HOGENOM" id="CLU_009583_14_2_6"/>
<gene>
    <name evidence="2" type="ORF">Mettu_4229</name>
</gene>
<dbReference type="AlphaFoldDB" id="G3IXX7"/>
<keyword evidence="3" id="KW-1185">Reference proteome</keyword>
<keyword evidence="2" id="KW-0808">Transferase</keyword>
<dbReference type="CDD" id="cd03801">
    <property type="entry name" value="GT4_PimA-like"/>
    <property type="match status" value="1"/>
</dbReference>
<dbReference type="STRING" id="697282.Mettu_4229"/>
<dbReference type="Proteomes" id="UP000004664">
    <property type="component" value="Unassembled WGS sequence"/>
</dbReference>
<dbReference type="PANTHER" id="PTHR45947">
    <property type="entry name" value="SULFOQUINOVOSYL TRANSFERASE SQD2"/>
    <property type="match status" value="1"/>
</dbReference>
<evidence type="ECO:0000313" key="2">
    <source>
        <dbReference type="EMBL" id="EGW21074.1"/>
    </source>
</evidence>
<dbReference type="PANTHER" id="PTHR45947:SF15">
    <property type="entry name" value="TEICHURONIC ACID BIOSYNTHESIS GLYCOSYLTRANSFERASE TUAC-RELATED"/>
    <property type="match status" value="1"/>
</dbReference>
<dbReference type="RefSeq" id="WP_006893556.1">
    <property type="nucleotide sequence ID" value="NZ_JH109153.1"/>
</dbReference>
<feature type="domain" description="Glycosyl transferase family 1" evidence="1">
    <location>
        <begin position="223"/>
        <end position="380"/>
    </location>
</feature>
<accession>G3IXX7</accession>
<dbReference type="EMBL" id="JH109153">
    <property type="protein sequence ID" value="EGW21074.1"/>
    <property type="molecule type" value="Genomic_DNA"/>
</dbReference>
<proteinExistence type="predicted"/>
<evidence type="ECO:0000313" key="3">
    <source>
        <dbReference type="Proteomes" id="UP000004664"/>
    </source>
</evidence>
<dbReference type="GO" id="GO:0016757">
    <property type="term" value="F:glycosyltransferase activity"/>
    <property type="evidence" value="ECO:0007669"/>
    <property type="project" value="InterPro"/>
</dbReference>
<dbReference type="SUPFAM" id="SSF53756">
    <property type="entry name" value="UDP-Glycosyltransferase/glycogen phosphorylase"/>
    <property type="match status" value="1"/>
</dbReference>
<dbReference type="OrthoDB" id="4611853at2"/>
<sequence>MNQNQIAYFINQYPKVSHSFIRREILALERQGFDIFRIALRGWDAEVVDAEDKLERERTQYVLQSGVLGLIAPVIQTLIRTPVKFLSSLKLAIRMGIRADRAWPYHLVYLAEACRMLSWVQAKDIKHIHAHFGTNSAEVVMLLKLLGGPGYSFTVHGPEEFDKPEFIKLREKVSHAAFVVAISSFGRSQLFRWINYQDWNKVQVVHCGLEPSFHEDAVQPVTSAPRLVCVGRLSEQKGQLLLVDAVSKLLAKGIDIELVLAGDGEMRPEIEALIRQHSLESKVIITGWISSKQVREEILASRAMVQPSFAEGLPVVIMEAMALRRPVLTTYVAGIPELVRPGENGWLFPAGDVDELVKVLEDFLRTPTEILEKMGQAAHQRVLERHSIDVEAAKLARLFAQAISLN</sequence>
<dbReference type="Gene3D" id="3.40.50.2000">
    <property type="entry name" value="Glycogen Phosphorylase B"/>
    <property type="match status" value="2"/>
</dbReference>